<sequence length="310" mass="36354">MRKANMSQAVFTPRENSVVDGIVLPPGTDEVVNDLKDCEVREDDAWVVTYPKAGTTWTQEIMSCVMHDGNLEEVNKRHTTYRVPFLEMSLPEPIRRMKNMPHTYKLVSEIPSPRVLKSHLPGRLLPPQMWTKKPRIVYVMRNPKDLVVSFFYFMRMMDRSSMKIAETFGEFFEEALEGKTFFGPWWEHYLYFWRKRHEPNILVLRFEDMKRDLRETVEQISRFLGKNLSAETLDAITEHCTFANMKKNPMANQDTLFELPVDEKTGDRVSFMRKGKVGDWRSHFTVAQNEAMDALIKEKLHGTGLTFDFD</sequence>
<dbReference type="GO" id="GO:0008146">
    <property type="term" value="F:sulfotransferase activity"/>
    <property type="evidence" value="ECO:0007669"/>
    <property type="project" value="InterPro"/>
</dbReference>
<feature type="domain" description="Sulfotransferase" evidence="3">
    <location>
        <begin position="43"/>
        <end position="304"/>
    </location>
</feature>
<dbReference type="PANTHER" id="PTHR11783">
    <property type="entry name" value="SULFOTRANSFERASE SULT"/>
    <property type="match status" value="1"/>
</dbReference>
<dbReference type="OMA" id="CEVREDD"/>
<dbReference type="Pfam" id="PF00685">
    <property type="entry name" value="Sulfotransfer_1"/>
    <property type="match status" value="1"/>
</dbReference>
<accession>A0A914ANX5</accession>
<keyword evidence="5" id="KW-1185">Reference proteome</keyword>
<name>A0A914ANX5_PATMI</name>
<evidence type="ECO:0000256" key="2">
    <source>
        <dbReference type="ARBA" id="ARBA00022679"/>
    </source>
</evidence>
<protein>
    <recommendedName>
        <fullName evidence="3">Sulfotransferase domain-containing protein</fullName>
    </recommendedName>
</protein>
<dbReference type="AlphaFoldDB" id="A0A914ANX5"/>
<dbReference type="RefSeq" id="XP_038065191.1">
    <property type="nucleotide sequence ID" value="XM_038209263.1"/>
</dbReference>
<dbReference type="Gene3D" id="3.40.50.300">
    <property type="entry name" value="P-loop containing nucleotide triphosphate hydrolases"/>
    <property type="match status" value="1"/>
</dbReference>
<dbReference type="InterPro" id="IPR027417">
    <property type="entry name" value="P-loop_NTPase"/>
</dbReference>
<evidence type="ECO:0000259" key="3">
    <source>
        <dbReference type="Pfam" id="PF00685"/>
    </source>
</evidence>
<reference evidence="4" key="1">
    <citation type="submission" date="2022-11" db="UniProtKB">
        <authorList>
            <consortium name="EnsemblMetazoa"/>
        </authorList>
    </citation>
    <scope>IDENTIFICATION</scope>
</reference>
<dbReference type="OrthoDB" id="205623at2759"/>
<dbReference type="EnsemblMetazoa" id="XM_038209263.1">
    <property type="protein sequence ID" value="XP_038065191.1"/>
    <property type="gene ID" value="LOC119735526"/>
</dbReference>
<evidence type="ECO:0000313" key="4">
    <source>
        <dbReference type="EnsemblMetazoa" id="XP_038065191.1"/>
    </source>
</evidence>
<dbReference type="Proteomes" id="UP000887568">
    <property type="component" value="Unplaced"/>
</dbReference>
<dbReference type="GeneID" id="119735526"/>
<proteinExistence type="inferred from homology"/>
<dbReference type="SUPFAM" id="SSF52540">
    <property type="entry name" value="P-loop containing nucleoside triphosphate hydrolases"/>
    <property type="match status" value="1"/>
</dbReference>
<dbReference type="FunFam" id="3.40.50.300:FF:000433">
    <property type="entry name" value="Estrogen sulfotransferase"/>
    <property type="match status" value="1"/>
</dbReference>
<keyword evidence="2" id="KW-0808">Transferase</keyword>
<dbReference type="InterPro" id="IPR000863">
    <property type="entry name" value="Sulfotransferase_dom"/>
</dbReference>
<evidence type="ECO:0000256" key="1">
    <source>
        <dbReference type="ARBA" id="ARBA00005771"/>
    </source>
</evidence>
<evidence type="ECO:0000313" key="5">
    <source>
        <dbReference type="Proteomes" id="UP000887568"/>
    </source>
</evidence>
<comment type="similarity">
    <text evidence="1">Belongs to the sulfotransferase 1 family.</text>
</comment>
<organism evidence="4 5">
    <name type="scientific">Patiria miniata</name>
    <name type="common">Bat star</name>
    <name type="synonym">Asterina miniata</name>
    <dbReference type="NCBI Taxonomy" id="46514"/>
    <lineage>
        <taxon>Eukaryota</taxon>
        <taxon>Metazoa</taxon>
        <taxon>Echinodermata</taxon>
        <taxon>Eleutherozoa</taxon>
        <taxon>Asterozoa</taxon>
        <taxon>Asteroidea</taxon>
        <taxon>Valvatacea</taxon>
        <taxon>Valvatida</taxon>
        <taxon>Asterinidae</taxon>
        <taxon>Patiria</taxon>
    </lineage>
</organism>